<sequence length="123" mass="14049">MNGTPFAAPPNFRGQVVQKIYRVWLLRKFLPVLVAEIVVFSLLLYYLGRFVFVQRILENALRVFFTNPTEIFVFLTSAFTHATVAAKVLGVGVVVLLALVIRQLTQGVLRFILVKENYFSRTK</sequence>
<dbReference type="AlphaFoldDB" id="A0A7T5RK21"/>
<keyword evidence="1" id="KW-1133">Transmembrane helix</keyword>
<name>A0A7T5RK21_9BACT</name>
<evidence type="ECO:0000313" key="3">
    <source>
        <dbReference type="Proteomes" id="UP000595618"/>
    </source>
</evidence>
<organism evidence="2 3">
    <name type="scientific">Candidatus Sungiibacteriota bacterium</name>
    <dbReference type="NCBI Taxonomy" id="2750080"/>
    <lineage>
        <taxon>Bacteria</taxon>
        <taxon>Candidatus Sungiibacteriota</taxon>
    </lineage>
</organism>
<dbReference type="EMBL" id="CP066690">
    <property type="protein sequence ID" value="QQG45564.1"/>
    <property type="molecule type" value="Genomic_DNA"/>
</dbReference>
<protein>
    <submittedName>
        <fullName evidence="2">Uncharacterized protein</fullName>
    </submittedName>
</protein>
<keyword evidence="1" id="KW-0472">Membrane</keyword>
<proteinExistence type="predicted"/>
<gene>
    <name evidence="2" type="ORF">HYW89_01385</name>
</gene>
<dbReference type="Proteomes" id="UP000595618">
    <property type="component" value="Chromosome"/>
</dbReference>
<evidence type="ECO:0000256" key="1">
    <source>
        <dbReference type="SAM" id="Phobius"/>
    </source>
</evidence>
<feature type="transmembrane region" description="Helical" evidence="1">
    <location>
        <begin position="29"/>
        <end position="52"/>
    </location>
</feature>
<reference evidence="2 3" key="1">
    <citation type="submission" date="2020-07" db="EMBL/GenBank/DDBJ databases">
        <title>Huge and variable diversity of episymbiotic CPR bacteria and DPANN archaea in groundwater ecosystems.</title>
        <authorList>
            <person name="He C.Y."/>
            <person name="Keren R."/>
            <person name="Whittaker M."/>
            <person name="Farag I.F."/>
            <person name="Doudna J."/>
            <person name="Cate J.H.D."/>
            <person name="Banfield J.F."/>
        </authorList>
    </citation>
    <scope>NUCLEOTIDE SEQUENCE [LARGE SCALE GENOMIC DNA]</scope>
    <source>
        <strain evidence="2">NC_groundwater_541_Ag_S-0.1um_46_50</strain>
    </source>
</reference>
<evidence type="ECO:0000313" key="2">
    <source>
        <dbReference type="EMBL" id="QQG45564.1"/>
    </source>
</evidence>
<accession>A0A7T5RK21</accession>
<keyword evidence="1" id="KW-0812">Transmembrane</keyword>